<sequence length="567" mass="60713">MSDNLAPPRPTTGLQGRRDARFWLVFTSLCVSLLLSALDFTGLSIALPTIINELHGDNFVWVGSGYALASTAILPLSGGLAQIFGRRAIMIGSLVLFALGSALCGAAQSMNWLIAARVVQGLGGGGLLSLPNIIVSDIVPLADRGKYHGFIGLTWALASAIAPLVGGALASNGQWRWFFYLNLPVCGVALTMAVLFLNLPTPPGTLKEKLGRMDWIGNLLCIGGTTAFVIGLTWGGVTHPWSSYQVLVPLILGLVVLTSFIAYEGIFAKHPIIPWRLLQNRTSVSGYIQTFINPIAVVAILYYFPVYYQACMDATAIGASVNGLSISLTMAPTVALAGISVTVFQRYRTQIWIAWCLFLTGMGTFTILHADTAKSVAIGISVLISVGAGILYAVTYFPVLSPLPVSENAHALAFFGFCRSFAGVWGVSIGAAILQNELATRLPEEFLIQFLGGAEDASSSNINLAYSVIPVIRTLHDPLKHQVRVAFADSVAVIWKAMTGVVAIGLLASLLMRDVPMHKYVDENWDIQQDQRRVQLESTGASEMTRLGEIKQGSSSVLPSLSPSRAE</sequence>
<keyword evidence="2 6" id="KW-0812">Transmembrane</keyword>
<dbReference type="EMBL" id="JAEVFJ010000008">
    <property type="protein sequence ID" value="KAH8102988.1"/>
    <property type="molecule type" value="Genomic_DNA"/>
</dbReference>
<evidence type="ECO:0000256" key="6">
    <source>
        <dbReference type="SAM" id="Phobius"/>
    </source>
</evidence>
<dbReference type="Proteomes" id="UP000813824">
    <property type="component" value="Unassembled WGS sequence"/>
</dbReference>
<protein>
    <submittedName>
        <fullName evidence="8">Mfs1.2</fullName>
    </submittedName>
</protein>
<feature type="transmembrane region" description="Helical" evidence="6">
    <location>
        <begin position="177"/>
        <end position="199"/>
    </location>
</feature>
<feature type="domain" description="Major facilitator superfamily (MFS) profile" evidence="7">
    <location>
        <begin position="25"/>
        <end position="517"/>
    </location>
</feature>
<proteinExistence type="predicted"/>
<name>A0A8K0USB2_9AGAR</name>
<feature type="region of interest" description="Disordered" evidence="5">
    <location>
        <begin position="548"/>
        <end position="567"/>
    </location>
</feature>
<dbReference type="GO" id="GO:0022857">
    <property type="term" value="F:transmembrane transporter activity"/>
    <property type="evidence" value="ECO:0007669"/>
    <property type="project" value="InterPro"/>
</dbReference>
<dbReference type="PRINTS" id="PR01036">
    <property type="entry name" value="TCRTETB"/>
</dbReference>
<feature type="compositionally biased region" description="Low complexity" evidence="5">
    <location>
        <begin position="554"/>
        <end position="567"/>
    </location>
</feature>
<keyword evidence="3 6" id="KW-1133">Transmembrane helix</keyword>
<feature type="transmembrane region" description="Helical" evidence="6">
    <location>
        <begin position="493"/>
        <end position="512"/>
    </location>
</feature>
<evidence type="ECO:0000313" key="9">
    <source>
        <dbReference type="Proteomes" id="UP000813824"/>
    </source>
</evidence>
<feature type="transmembrane region" description="Helical" evidence="6">
    <location>
        <begin position="243"/>
        <end position="263"/>
    </location>
</feature>
<keyword evidence="9" id="KW-1185">Reference proteome</keyword>
<feature type="transmembrane region" description="Helical" evidence="6">
    <location>
        <begin position="219"/>
        <end position="237"/>
    </location>
</feature>
<evidence type="ECO:0000256" key="5">
    <source>
        <dbReference type="SAM" id="MobiDB-lite"/>
    </source>
</evidence>
<feature type="transmembrane region" description="Helical" evidence="6">
    <location>
        <begin position="324"/>
        <end position="344"/>
    </location>
</feature>
<evidence type="ECO:0000256" key="2">
    <source>
        <dbReference type="ARBA" id="ARBA00022692"/>
    </source>
</evidence>
<dbReference type="Pfam" id="PF07690">
    <property type="entry name" value="MFS_1"/>
    <property type="match status" value="1"/>
</dbReference>
<evidence type="ECO:0000259" key="7">
    <source>
        <dbReference type="PROSITE" id="PS50850"/>
    </source>
</evidence>
<evidence type="ECO:0000256" key="1">
    <source>
        <dbReference type="ARBA" id="ARBA00004141"/>
    </source>
</evidence>
<feature type="transmembrane region" description="Helical" evidence="6">
    <location>
        <begin position="411"/>
        <end position="434"/>
    </location>
</feature>
<feature type="transmembrane region" description="Helical" evidence="6">
    <location>
        <begin position="88"/>
        <end position="108"/>
    </location>
</feature>
<dbReference type="InterPro" id="IPR020846">
    <property type="entry name" value="MFS_dom"/>
</dbReference>
<comment type="subcellular location">
    <subcellularLocation>
        <location evidence="1">Membrane</location>
        <topology evidence="1">Multi-pass membrane protein</topology>
    </subcellularLocation>
</comment>
<dbReference type="OrthoDB" id="3437016at2759"/>
<dbReference type="SUPFAM" id="SSF103473">
    <property type="entry name" value="MFS general substrate transporter"/>
    <property type="match status" value="1"/>
</dbReference>
<accession>A0A8K0USB2</accession>
<evidence type="ECO:0000313" key="8">
    <source>
        <dbReference type="EMBL" id="KAH8102988.1"/>
    </source>
</evidence>
<gene>
    <name evidence="8" type="ORF">BXZ70DRAFT_927604</name>
</gene>
<dbReference type="Gene3D" id="1.20.1250.20">
    <property type="entry name" value="MFS general substrate transporter like domains"/>
    <property type="match status" value="1"/>
</dbReference>
<dbReference type="InterPro" id="IPR011701">
    <property type="entry name" value="MFS"/>
</dbReference>
<feature type="transmembrane region" description="Helical" evidence="6">
    <location>
        <begin position="147"/>
        <end position="171"/>
    </location>
</feature>
<feature type="transmembrane region" description="Helical" evidence="6">
    <location>
        <begin position="284"/>
        <end position="304"/>
    </location>
</feature>
<dbReference type="PROSITE" id="PS50850">
    <property type="entry name" value="MFS"/>
    <property type="match status" value="1"/>
</dbReference>
<feature type="transmembrane region" description="Helical" evidence="6">
    <location>
        <begin position="59"/>
        <end position="81"/>
    </location>
</feature>
<evidence type="ECO:0000256" key="4">
    <source>
        <dbReference type="ARBA" id="ARBA00023136"/>
    </source>
</evidence>
<evidence type="ECO:0000256" key="3">
    <source>
        <dbReference type="ARBA" id="ARBA00022989"/>
    </source>
</evidence>
<dbReference type="AlphaFoldDB" id="A0A8K0USB2"/>
<feature type="transmembrane region" description="Helical" evidence="6">
    <location>
        <begin position="351"/>
        <end position="370"/>
    </location>
</feature>
<keyword evidence="4 6" id="KW-0472">Membrane</keyword>
<comment type="caution">
    <text evidence="8">The sequence shown here is derived from an EMBL/GenBank/DDBJ whole genome shotgun (WGS) entry which is preliminary data.</text>
</comment>
<dbReference type="GO" id="GO:0005886">
    <property type="term" value="C:plasma membrane"/>
    <property type="evidence" value="ECO:0007669"/>
    <property type="project" value="TreeGrafter"/>
</dbReference>
<feature type="transmembrane region" description="Helical" evidence="6">
    <location>
        <begin position="376"/>
        <end position="399"/>
    </location>
</feature>
<feature type="transmembrane region" description="Helical" evidence="6">
    <location>
        <begin position="21"/>
        <end position="47"/>
    </location>
</feature>
<reference evidence="8" key="1">
    <citation type="journal article" date="2021" name="New Phytol.">
        <title>Evolutionary innovations through gain and loss of genes in the ectomycorrhizal Boletales.</title>
        <authorList>
            <person name="Wu G."/>
            <person name="Miyauchi S."/>
            <person name="Morin E."/>
            <person name="Kuo A."/>
            <person name="Drula E."/>
            <person name="Varga T."/>
            <person name="Kohler A."/>
            <person name="Feng B."/>
            <person name="Cao Y."/>
            <person name="Lipzen A."/>
            <person name="Daum C."/>
            <person name="Hundley H."/>
            <person name="Pangilinan J."/>
            <person name="Johnson J."/>
            <person name="Barry K."/>
            <person name="LaButti K."/>
            <person name="Ng V."/>
            <person name="Ahrendt S."/>
            <person name="Min B."/>
            <person name="Choi I.G."/>
            <person name="Park H."/>
            <person name="Plett J.M."/>
            <person name="Magnuson J."/>
            <person name="Spatafora J.W."/>
            <person name="Nagy L.G."/>
            <person name="Henrissat B."/>
            <person name="Grigoriev I.V."/>
            <person name="Yang Z.L."/>
            <person name="Xu J."/>
            <person name="Martin F.M."/>
        </authorList>
    </citation>
    <scope>NUCLEOTIDE SEQUENCE</scope>
    <source>
        <strain evidence="8">KKN 215</strain>
    </source>
</reference>
<dbReference type="InterPro" id="IPR036259">
    <property type="entry name" value="MFS_trans_sf"/>
</dbReference>
<dbReference type="PANTHER" id="PTHR23501:SF102">
    <property type="entry name" value="DRUG TRANSPORTER, PUTATIVE (AFU_ORTHOLOGUE AFUA_3G08530)-RELATED"/>
    <property type="match status" value="1"/>
</dbReference>
<organism evidence="8 9">
    <name type="scientific">Cristinia sonorae</name>
    <dbReference type="NCBI Taxonomy" id="1940300"/>
    <lineage>
        <taxon>Eukaryota</taxon>
        <taxon>Fungi</taxon>
        <taxon>Dikarya</taxon>
        <taxon>Basidiomycota</taxon>
        <taxon>Agaricomycotina</taxon>
        <taxon>Agaricomycetes</taxon>
        <taxon>Agaricomycetidae</taxon>
        <taxon>Agaricales</taxon>
        <taxon>Pleurotineae</taxon>
        <taxon>Stephanosporaceae</taxon>
        <taxon>Cristinia</taxon>
    </lineage>
</organism>
<dbReference type="PANTHER" id="PTHR23501">
    <property type="entry name" value="MAJOR FACILITATOR SUPERFAMILY"/>
    <property type="match status" value="1"/>
</dbReference>